<dbReference type="OrthoDB" id="10375986at2759"/>
<accession>A0A8B8CUC7</accession>
<keyword evidence="1" id="KW-0472">Membrane</keyword>
<name>A0A8B8CUC7_CRAVI</name>
<dbReference type="KEGG" id="cvn:111122123"/>
<dbReference type="RefSeq" id="XP_022319413.1">
    <property type="nucleotide sequence ID" value="XM_022463705.1"/>
</dbReference>
<reference evidence="3" key="1">
    <citation type="submission" date="2025-08" db="UniProtKB">
        <authorList>
            <consortium name="RefSeq"/>
        </authorList>
    </citation>
    <scope>IDENTIFICATION</scope>
    <source>
        <tissue evidence="3">Whole sample</tissue>
    </source>
</reference>
<dbReference type="GeneID" id="111122123"/>
<feature type="transmembrane region" description="Helical" evidence="1">
    <location>
        <begin position="90"/>
        <end position="115"/>
    </location>
</feature>
<protein>
    <submittedName>
        <fullName evidence="3">Uncharacterized protein LOC111122123</fullName>
    </submittedName>
</protein>
<gene>
    <name evidence="3" type="primary">LOC111122123</name>
</gene>
<dbReference type="AlphaFoldDB" id="A0A8B8CUC7"/>
<keyword evidence="2" id="KW-1185">Reference proteome</keyword>
<evidence type="ECO:0000256" key="1">
    <source>
        <dbReference type="SAM" id="Phobius"/>
    </source>
</evidence>
<evidence type="ECO:0000313" key="3">
    <source>
        <dbReference type="RefSeq" id="XP_022319413.1"/>
    </source>
</evidence>
<keyword evidence="1" id="KW-0812">Transmembrane</keyword>
<organism evidence="2 3">
    <name type="scientific">Crassostrea virginica</name>
    <name type="common">Eastern oyster</name>
    <dbReference type="NCBI Taxonomy" id="6565"/>
    <lineage>
        <taxon>Eukaryota</taxon>
        <taxon>Metazoa</taxon>
        <taxon>Spiralia</taxon>
        <taxon>Lophotrochozoa</taxon>
        <taxon>Mollusca</taxon>
        <taxon>Bivalvia</taxon>
        <taxon>Autobranchia</taxon>
        <taxon>Pteriomorphia</taxon>
        <taxon>Ostreida</taxon>
        <taxon>Ostreoidea</taxon>
        <taxon>Ostreidae</taxon>
        <taxon>Crassostrea</taxon>
    </lineage>
</organism>
<feature type="transmembrane region" description="Helical" evidence="1">
    <location>
        <begin position="135"/>
        <end position="161"/>
    </location>
</feature>
<feature type="transmembrane region" description="Helical" evidence="1">
    <location>
        <begin position="61"/>
        <end position="78"/>
    </location>
</feature>
<keyword evidence="1" id="KW-1133">Transmembrane helix</keyword>
<sequence>MVFSFCFEGQYKNDSELACFTETFIDYDSEHLSKFHSDHLKLLKEFCFNALSGLLEYQIEASISIACLAIGLVAYLMYYKPMVTKKGAGIIACSCFAISAIMLWLVVGKITTITLQMKKTFQFPLASSHADITILVPWCLLVAGLSALMTSFSTLTFLVYLAQDKTPQRQYFKADSHQPILMEDQQPCCSNMNNNHSIPMTRMR</sequence>
<evidence type="ECO:0000313" key="2">
    <source>
        <dbReference type="Proteomes" id="UP000694844"/>
    </source>
</evidence>
<proteinExistence type="predicted"/>
<dbReference type="Proteomes" id="UP000694844">
    <property type="component" value="Chromosome 2"/>
</dbReference>